<proteinExistence type="predicted"/>
<evidence type="ECO:0000313" key="1">
    <source>
        <dbReference type="EMBL" id="SDU78412.1"/>
    </source>
</evidence>
<gene>
    <name evidence="1" type="ORF">SAMN04488548_13610</name>
</gene>
<dbReference type="RefSeq" id="WP_074853345.1">
    <property type="nucleotide sequence ID" value="NZ_FNLM01000036.1"/>
</dbReference>
<dbReference type="Proteomes" id="UP000183180">
    <property type="component" value="Unassembled WGS sequence"/>
</dbReference>
<name>A0A1H2LC38_9ACTN</name>
<evidence type="ECO:0000313" key="2">
    <source>
        <dbReference type="Proteomes" id="UP000183180"/>
    </source>
</evidence>
<reference evidence="1 2" key="1">
    <citation type="submission" date="2016-10" db="EMBL/GenBank/DDBJ databases">
        <authorList>
            <person name="de Groot N.N."/>
        </authorList>
    </citation>
    <scope>NUCLEOTIDE SEQUENCE [LARGE SCALE GENOMIC DNA]</scope>
    <source>
        <strain evidence="1 2">DSM 44215</strain>
    </source>
</reference>
<sequence length="98" mass="10668">MTDTRRRWDTGANASWVGRGEVNIVQSITPSTGTVRLRIPLSHQYQANFSVVPTLQRISTPVRPVVKNIGLIIDTNPDGMYTGTSRPQAVTCSTSTPA</sequence>
<accession>A0A1H2LC38</accession>
<protein>
    <submittedName>
        <fullName evidence="1">Uncharacterized protein</fullName>
    </submittedName>
</protein>
<dbReference type="EMBL" id="FNLM01000036">
    <property type="protein sequence ID" value="SDU78412.1"/>
    <property type="molecule type" value="Genomic_DNA"/>
</dbReference>
<organism evidence="1 2">
    <name type="scientific">Gordonia westfalica</name>
    <dbReference type="NCBI Taxonomy" id="158898"/>
    <lineage>
        <taxon>Bacteria</taxon>
        <taxon>Bacillati</taxon>
        <taxon>Actinomycetota</taxon>
        <taxon>Actinomycetes</taxon>
        <taxon>Mycobacteriales</taxon>
        <taxon>Gordoniaceae</taxon>
        <taxon>Gordonia</taxon>
    </lineage>
</organism>
<dbReference type="AlphaFoldDB" id="A0A1H2LC38"/>